<evidence type="ECO:0000256" key="4">
    <source>
        <dbReference type="ARBA" id="ARBA00022691"/>
    </source>
</evidence>
<dbReference type="PIRSF" id="PIRSF003085">
    <property type="entry name" value="CMAS"/>
    <property type="match status" value="1"/>
</dbReference>
<organism evidence="7 8">
    <name type="scientific">Tistrella mobilis</name>
    <dbReference type="NCBI Taxonomy" id="171437"/>
    <lineage>
        <taxon>Bacteria</taxon>
        <taxon>Pseudomonadati</taxon>
        <taxon>Pseudomonadota</taxon>
        <taxon>Alphaproteobacteria</taxon>
        <taxon>Geminicoccales</taxon>
        <taxon>Geminicoccaceae</taxon>
        <taxon>Tistrella</taxon>
    </lineage>
</organism>
<gene>
    <name evidence="7" type="ORF">AUP44_11490</name>
</gene>
<dbReference type="EMBL" id="LPZR01000192">
    <property type="protein sequence ID" value="KYO50778.1"/>
    <property type="molecule type" value="Genomic_DNA"/>
</dbReference>
<feature type="active site" evidence="6">
    <location>
        <position position="396"/>
    </location>
</feature>
<dbReference type="RefSeq" id="WP_062767513.1">
    <property type="nucleotide sequence ID" value="NZ_CP121045.1"/>
</dbReference>
<protein>
    <recommendedName>
        <fullName evidence="9">Cyclopropane-fatty-acyl-phospholipid synthase</fullName>
    </recommendedName>
</protein>
<dbReference type="Proteomes" id="UP000075787">
    <property type="component" value="Unassembled WGS sequence"/>
</dbReference>
<evidence type="ECO:0000256" key="6">
    <source>
        <dbReference type="PIRSR" id="PIRSR003085-1"/>
    </source>
</evidence>
<keyword evidence="5" id="KW-0443">Lipid metabolism</keyword>
<comment type="similarity">
    <text evidence="1">Belongs to the CFA/CMAS family.</text>
</comment>
<keyword evidence="2" id="KW-0489">Methyltransferase</keyword>
<dbReference type="CDD" id="cd02440">
    <property type="entry name" value="AdoMet_MTases"/>
    <property type="match status" value="1"/>
</dbReference>
<dbReference type="GeneID" id="97243459"/>
<proteinExistence type="inferred from homology"/>
<evidence type="ECO:0000313" key="7">
    <source>
        <dbReference type="EMBL" id="KYO50778.1"/>
    </source>
</evidence>
<dbReference type="Pfam" id="PF02353">
    <property type="entry name" value="CMAS"/>
    <property type="match status" value="1"/>
</dbReference>
<evidence type="ECO:0000256" key="2">
    <source>
        <dbReference type="ARBA" id="ARBA00022603"/>
    </source>
</evidence>
<evidence type="ECO:0000256" key="5">
    <source>
        <dbReference type="ARBA" id="ARBA00023098"/>
    </source>
</evidence>
<dbReference type="OrthoDB" id="9782855at2"/>
<dbReference type="SUPFAM" id="SSF53335">
    <property type="entry name" value="S-adenosyl-L-methionine-dependent methyltransferases"/>
    <property type="match status" value="1"/>
</dbReference>
<dbReference type="GO" id="GO:0008610">
    <property type="term" value="P:lipid biosynthetic process"/>
    <property type="evidence" value="ECO:0007669"/>
    <property type="project" value="InterPro"/>
</dbReference>
<evidence type="ECO:0008006" key="9">
    <source>
        <dbReference type="Google" id="ProtNLM"/>
    </source>
</evidence>
<dbReference type="InterPro" id="IPR029063">
    <property type="entry name" value="SAM-dependent_MTases_sf"/>
</dbReference>
<evidence type="ECO:0000256" key="1">
    <source>
        <dbReference type="ARBA" id="ARBA00010815"/>
    </source>
</evidence>
<dbReference type="Gene3D" id="3.40.50.150">
    <property type="entry name" value="Vaccinia Virus protein VP39"/>
    <property type="match status" value="1"/>
</dbReference>
<dbReference type="GO" id="GO:0008168">
    <property type="term" value="F:methyltransferase activity"/>
    <property type="evidence" value="ECO:0007669"/>
    <property type="project" value="UniProtKB-KW"/>
</dbReference>
<keyword evidence="4" id="KW-0949">S-adenosyl-L-methionine</keyword>
<reference evidence="7 8" key="1">
    <citation type="submission" date="2015-12" db="EMBL/GenBank/DDBJ databases">
        <title>Genome sequence of Tistrella mobilis MCCC 1A02139.</title>
        <authorList>
            <person name="Lu L."/>
            <person name="Lai Q."/>
            <person name="Shao Z."/>
            <person name="Qian P."/>
        </authorList>
    </citation>
    <scope>NUCLEOTIDE SEQUENCE [LARGE SCALE GENOMIC DNA]</scope>
    <source>
        <strain evidence="7 8">MCCC 1A02139</strain>
    </source>
</reference>
<dbReference type="InterPro" id="IPR003333">
    <property type="entry name" value="CMAS"/>
</dbReference>
<dbReference type="InterPro" id="IPR050723">
    <property type="entry name" value="CFA/CMAS"/>
</dbReference>
<evidence type="ECO:0000256" key="3">
    <source>
        <dbReference type="ARBA" id="ARBA00022679"/>
    </source>
</evidence>
<keyword evidence="3" id="KW-0808">Transferase</keyword>
<evidence type="ECO:0000313" key="8">
    <source>
        <dbReference type="Proteomes" id="UP000075787"/>
    </source>
</evidence>
<dbReference type="PANTHER" id="PTHR43667:SF2">
    <property type="entry name" value="FATTY ACID C-METHYL TRANSFERASE"/>
    <property type="match status" value="1"/>
</dbReference>
<sequence length="416" mass="45788">MSTDSLSPGSGFAGPAGLAGLDLPGFFSGILGRWAVGELTVILPDGHKVTARGATPGEHAVLRLTDWSVVRRCLKRGAVGFAEAYMDGAVDTDDLVALLTLLARNEEAIARGFSGGRTARLLGWMAHALFRRNSRRGSKRNIHAHYDLGNSFYALWLDDSMTYSSGIYGPDGTGDLAAAQAAKYDRLLDRIALADGARGAPGRVLEIGCGWGGFAERAAARGHHVHGITISRAQLDHARARARDGGWADRAHLEFRDYRDLQGRYDHIVSIEMIEAVGERWWPTYFRTLADRLAPGGRALVQAITIDERHYQRYRRGADFIQRYVFPGGMLPTRTIIRAQAAAVGLTVTDEFAFGRDYARTLVAWLARFDAARARVLAAGFDTRFIRLWRYYLAYCAAGFETGRIDVVQVEMAHGR</sequence>
<dbReference type="PANTHER" id="PTHR43667">
    <property type="entry name" value="CYCLOPROPANE-FATTY-ACYL-PHOSPHOLIPID SYNTHASE"/>
    <property type="match status" value="1"/>
</dbReference>
<dbReference type="GO" id="GO:0032259">
    <property type="term" value="P:methylation"/>
    <property type="evidence" value="ECO:0007669"/>
    <property type="project" value="UniProtKB-KW"/>
</dbReference>
<accession>A0A162KA00</accession>
<name>A0A162KA00_9PROT</name>
<dbReference type="AlphaFoldDB" id="A0A162KA00"/>
<comment type="caution">
    <text evidence="7">The sequence shown here is derived from an EMBL/GenBank/DDBJ whole genome shotgun (WGS) entry which is preliminary data.</text>
</comment>